<dbReference type="InterPro" id="IPR006626">
    <property type="entry name" value="PbH1"/>
</dbReference>
<dbReference type="SMART" id="SM00710">
    <property type="entry name" value="PbH1"/>
    <property type="match status" value="11"/>
</dbReference>
<dbReference type="InterPro" id="IPR039448">
    <property type="entry name" value="Beta_helix"/>
</dbReference>
<keyword evidence="1" id="KW-0732">Signal</keyword>
<organism evidence="3 4">
    <name type="scientific">Escherichia coli MS 85-1</name>
    <dbReference type="NCBI Taxonomy" id="679202"/>
    <lineage>
        <taxon>Bacteria</taxon>
        <taxon>Pseudomonadati</taxon>
        <taxon>Pseudomonadota</taxon>
        <taxon>Gammaproteobacteria</taxon>
        <taxon>Enterobacterales</taxon>
        <taxon>Enterobacteriaceae</taxon>
        <taxon>Escherichia</taxon>
    </lineage>
</organism>
<feature type="chain" id="PRO_5042989851" description="Right handed beta helix domain-containing protein" evidence="1">
    <location>
        <begin position="23"/>
        <end position="638"/>
    </location>
</feature>
<sequence length="638" mass="69735">MNRRLLFKQVLAFLFVSPLTRAKVSLQDYKSNLFELIPSLFSLNNEMNSSLRYKISFIVDANDDSKNVYFKNENGTFNILKEDVYFDKGLFYSTNGQVLSIYVRPNTPARIYNREDRSHKFVSDVYLGKIDTSTSTSSVDEKVGSTGKFHKFITPEYFGATGDGITDDTVCINEAIASGYSVFYSARYLISSSISPVNNQKFVGVNNAELILLKPKTSLIKTKGVSDVVIKGLVLTTHPTLSKPYNGSCIEIEGAKGWYIGNNVFSNYGASAIFCRNSSEMFIYNNMFAGSKGAAGDVTLWGSTCQSKIKNNTMLSGSDSAIIIQTIADGDFCSDNLIQDNNISNCTRYGIVVYNNLSSKKSILRNTKVIGNKIYNILGQVKNPSVHNTKTYGAGIYVLSAENITIQYNEVSKCNLLTNSSTLAPGCIGLNATSNAIVSDNIISDGAYYGIFIGDALQQGKGSNANSPDFIPDGIVYVQRNRIINCKRDGVFIINKHSVIINDNMVEGNQGCGISTSVSNNEFYHSMKNITIANNSSCKNKLDGINLSDAYCARVSGGAYSNNDRCGINLTSFGTEVSLLQCQDNKIGISISDKGMKCRIEDCNLTSNDVGVLSVVPYDERGCAFSKNKLSRKINASS</sequence>
<evidence type="ECO:0000259" key="2">
    <source>
        <dbReference type="Pfam" id="PF13229"/>
    </source>
</evidence>
<dbReference type="RefSeq" id="WP_001081817.1">
    <property type="nucleotide sequence ID" value="NZ_ADWQ01000010.1"/>
</dbReference>
<dbReference type="InterPro" id="IPR012334">
    <property type="entry name" value="Pectin_lyas_fold"/>
</dbReference>
<evidence type="ECO:0000256" key="1">
    <source>
        <dbReference type="SAM" id="SignalP"/>
    </source>
</evidence>
<dbReference type="Proteomes" id="UP000005056">
    <property type="component" value="Unassembled WGS sequence"/>
</dbReference>
<dbReference type="SUPFAM" id="SSF51126">
    <property type="entry name" value="Pectin lyase-like"/>
    <property type="match status" value="2"/>
</dbReference>
<dbReference type="AlphaFoldDB" id="A0AAN3M9X9"/>
<feature type="domain" description="Right handed beta helix" evidence="2">
    <location>
        <begin position="475"/>
        <end position="613"/>
    </location>
</feature>
<dbReference type="EMBL" id="ADWQ01000010">
    <property type="protein sequence ID" value="EFU35419.1"/>
    <property type="molecule type" value="Genomic_DNA"/>
</dbReference>
<protein>
    <recommendedName>
        <fullName evidence="2">Right handed beta helix domain-containing protein</fullName>
    </recommendedName>
</protein>
<gene>
    <name evidence="3" type="ORF">HMPREF9350_02853</name>
</gene>
<name>A0AAN3M9X9_ECOLX</name>
<evidence type="ECO:0000313" key="3">
    <source>
        <dbReference type="EMBL" id="EFU35419.1"/>
    </source>
</evidence>
<proteinExistence type="predicted"/>
<dbReference type="InterPro" id="IPR011050">
    <property type="entry name" value="Pectin_lyase_fold/virulence"/>
</dbReference>
<dbReference type="Gene3D" id="2.160.20.10">
    <property type="entry name" value="Single-stranded right-handed beta-helix, Pectin lyase-like"/>
    <property type="match status" value="2"/>
</dbReference>
<comment type="caution">
    <text evidence="3">The sequence shown here is derived from an EMBL/GenBank/DDBJ whole genome shotgun (WGS) entry which is preliminary data.</text>
</comment>
<evidence type="ECO:0000313" key="4">
    <source>
        <dbReference type="Proteomes" id="UP000005056"/>
    </source>
</evidence>
<accession>A0AAN3M9X9</accession>
<dbReference type="Pfam" id="PF13229">
    <property type="entry name" value="Beta_helix"/>
    <property type="match status" value="2"/>
</dbReference>
<feature type="signal peptide" evidence="1">
    <location>
        <begin position="1"/>
        <end position="22"/>
    </location>
</feature>
<reference evidence="3 4" key="1">
    <citation type="submission" date="2010-09" db="EMBL/GenBank/DDBJ databases">
        <authorList>
            <person name="Weinstock G."/>
            <person name="Sodergren E."/>
            <person name="Clifton S."/>
            <person name="Fulton L."/>
            <person name="Fulton B."/>
            <person name="Courtney L."/>
            <person name="Fronick C."/>
            <person name="Harrison M."/>
            <person name="Strong C."/>
            <person name="Farmer C."/>
            <person name="Delahaunty K."/>
            <person name="Markovic C."/>
            <person name="Hall O."/>
            <person name="Minx P."/>
            <person name="Tomlinson C."/>
            <person name="Mitreva M."/>
            <person name="Hou S."/>
            <person name="Chen J."/>
            <person name="Wollam A."/>
            <person name="Pepin K.H."/>
            <person name="Johnson M."/>
            <person name="Bhonagiri V."/>
            <person name="Zhang X."/>
            <person name="Suruliraj S."/>
            <person name="Warren W."/>
            <person name="Chinwalla A."/>
            <person name="Mardis E.R."/>
            <person name="Wilson R.K."/>
        </authorList>
    </citation>
    <scope>NUCLEOTIDE SEQUENCE [LARGE SCALE GENOMIC DNA]</scope>
    <source>
        <strain evidence="3 4">MS 85-1</strain>
    </source>
</reference>
<feature type="domain" description="Right handed beta helix" evidence="2">
    <location>
        <begin position="246"/>
        <end position="388"/>
    </location>
</feature>